<dbReference type="Pfam" id="PF13905">
    <property type="entry name" value="Thioredoxin_8"/>
    <property type="match status" value="1"/>
</dbReference>
<accession>A0A1D2N6H8</accession>
<dbReference type="PANTHER" id="PTHR46472:SF1">
    <property type="entry name" value="NUCLEOREDOXIN"/>
    <property type="match status" value="1"/>
</dbReference>
<dbReference type="EMBL" id="LJIJ01000183">
    <property type="protein sequence ID" value="ODN00870.1"/>
    <property type="molecule type" value="Genomic_DNA"/>
</dbReference>
<evidence type="ECO:0000313" key="3">
    <source>
        <dbReference type="EMBL" id="ODN00870.1"/>
    </source>
</evidence>
<dbReference type="PANTHER" id="PTHR46472">
    <property type="entry name" value="NUCLEOREDOXIN"/>
    <property type="match status" value="1"/>
</dbReference>
<dbReference type="AlphaFoldDB" id="A0A1D2N6H8"/>
<feature type="region of interest" description="Disordered" evidence="1">
    <location>
        <begin position="195"/>
        <end position="215"/>
    </location>
</feature>
<dbReference type="GO" id="GO:0004791">
    <property type="term" value="F:thioredoxin-disulfide reductase (NADPH) activity"/>
    <property type="evidence" value="ECO:0007669"/>
    <property type="project" value="TreeGrafter"/>
</dbReference>
<name>A0A1D2N6H8_ORCCI</name>
<dbReference type="OMA" id="MRENCEF"/>
<dbReference type="STRING" id="48709.A0A1D2N6H8"/>
<gene>
    <name evidence="3" type="ORF">Ocin01_05798</name>
</gene>
<comment type="caution">
    <text evidence="3">The sequence shown here is derived from an EMBL/GenBank/DDBJ whole genome shotgun (WGS) entry which is preliminary data.</text>
</comment>
<organism evidence="3 4">
    <name type="scientific">Orchesella cincta</name>
    <name type="common">Springtail</name>
    <name type="synonym">Podura cincta</name>
    <dbReference type="NCBI Taxonomy" id="48709"/>
    <lineage>
        <taxon>Eukaryota</taxon>
        <taxon>Metazoa</taxon>
        <taxon>Ecdysozoa</taxon>
        <taxon>Arthropoda</taxon>
        <taxon>Hexapoda</taxon>
        <taxon>Collembola</taxon>
        <taxon>Entomobryomorpha</taxon>
        <taxon>Entomobryoidea</taxon>
        <taxon>Orchesellidae</taxon>
        <taxon>Orchesellinae</taxon>
        <taxon>Orchesella</taxon>
    </lineage>
</organism>
<proteinExistence type="predicted"/>
<evidence type="ECO:0000256" key="1">
    <source>
        <dbReference type="SAM" id="MobiDB-lite"/>
    </source>
</evidence>
<reference evidence="3 4" key="1">
    <citation type="journal article" date="2016" name="Genome Biol. Evol.">
        <title>Gene Family Evolution Reflects Adaptation to Soil Environmental Stressors in the Genome of the Collembolan Orchesella cincta.</title>
        <authorList>
            <person name="Faddeeva-Vakhrusheva A."/>
            <person name="Derks M.F."/>
            <person name="Anvar S.Y."/>
            <person name="Agamennone V."/>
            <person name="Suring W."/>
            <person name="Smit S."/>
            <person name="van Straalen N.M."/>
            <person name="Roelofs D."/>
        </authorList>
    </citation>
    <scope>NUCLEOTIDE SEQUENCE [LARGE SCALE GENOMIC DNA]</scope>
    <source>
        <tissue evidence="3">Mixed pool</tissue>
    </source>
</reference>
<protein>
    <submittedName>
        <fullName evidence="3">Nucleoredoxin-like protein 2</fullName>
    </submittedName>
</protein>
<dbReference type="Proteomes" id="UP000094527">
    <property type="component" value="Unassembled WGS sequence"/>
</dbReference>
<dbReference type="GO" id="GO:0005634">
    <property type="term" value="C:nucleus"/>
    <property type="evidence" value="ECO:0007669"/>
    <property type="project" value="TreeGrafter"/>
</dbReference>
<keyword evidence="4" id="KW-1185">Reference proteome</keyword>
<dbReference type="OrthoDB" id="189920at2759"/>
<evidence type="ECO:0000313" key="4">
    <source>
        <dbReference type="Proteomes" id="UP000094527"/>
    </source>
</evidence>
<evidence type="ECO:0000259" key="2">
    <source>
        <dbReference type="Pfam" id="PF13905"/>
    </source>
</evidence>
<sequence>MAMTKCNVSYWILMSKHRILNTSLVPMKVMSHNINSWWRDPSLILYNKYYEPDEEISQYMRENCEFVGIFFGSFRNKSTKHFITYLNKFYRYVQQRDDPFDVIYVPLDEDEAECDFFVNSCMEEWLVVPWSNQTLRRNVRNLYNVLTQPWLVIVKNDENGTVVSYDGKLDLMECGYFSLIEWKSMYKKVLEDIKAGKDKKKPAAAPAPQSPDEEH</sequence>
<dbReference type="GO" id="GO:0030178">
    <property type="term" value="P:negative regulation of Wnt signaling pathway"/>
    <property type="evidence" value="ECO:0007669"/>
    <property type="project" value="TreeGrafter"/>
</dbReference>
<dbReference type="GO" id="GO:0031397">
    <property type="term" value="P:negative regulation of protein ubiquitination"/>
    <property type="evidence" value="ECO:0007669"/>
    <property type="project" value="TreeGrafter"/>
</dbReference>
<dbReference type="InterPro" id="IPR012336">
    <property type="entry name" value="Thioredoxin-like_fold"/>
</dbReference>
<feature type="domain" description="Thioredoxin-like fold" evidence="2">
    <location>
        <begin position="66"/>
        <end position="158"/>
    </location>
</feature>
<dbReference type="Gene3D" id="3.40.30.10">
    <property type="entry name" value="Glutaredoxin"/>
    <property type="match status" value="1"/>
</dbReference>